<dbReference type="Proteomes" id="UP000191094">
    <property type="component" value="Unassembled WGS sequence"/>
</dbReference>
<evidence type="ECO:0000313" key="2">
    <source>
        <dbReference type="Proteomes" id="UP000191094"/>
    </source>
</evidence>
<sequence>MTIWQNKLTNKQKTTPNLVVVGESLGLEYVSAWLDEHTQINKHNHQHLSLNVQYHEMTKLNNKTIRQIANGIKKQPASPLAVVKMTNMGVSVSLWQDDMQVALDWHKLQKRIVSAGRQSELLLQAIKANVDKQLIDATAGFGHDGLILASTGARVTLVESHPVMAMLLLLEKQRMSQQKNWQALMGRLNIVCADAVDYLTALNEQACDISAIYLDPMFPNDSHDAKVGKHMQILHKIAHPPTASQESLMLTTAINAIHHTGRVVVKRPKNAPYLAGKTPFKSWHNDALRFDGYLP</sequence>
<reference evidence="1 2" key="1">
    <citation type="submission" date="2017-02" db="EMBL/GenBank/DDBJ databases">
        <title>Draft genome sequence of Moraxella lincolnii CCUG 9405T type strain.</title>
        <authorList>
            <person name="Salva-Serra F."/>
            <person name="Engstrom-Jakobsson H."/>
            <person name="Thorell K."/>
            <person name="Jaen-Luchoro D."/>
            <person name="Gonzales-Siles L."/>
            <person name="Karlsson R."/>
            <person name="Yazdan S."/>
            <person name="Boulund F."/>
            <person name="Johnning A."/>
            <person name="Engstrand L."/>
            <person name="Kristiansson E."/>
            <person name="Moore E."/>
        </authorList>
    </citation>
    <scope>NUCLEOTIDE SEQUENCE [LARGE SCALE GENOMIC DNA]</scope>
    <source>
        <strain evidence="1 2">CCUG 9405</strain>
    </source>
</reference>
<gene>
    <name evidence="1" type="ORF">B0682_00170</name>
</gene>
<evidence type="ECO:0008006" key="3">
    <source>
        <dbReference type="Google" id="ProtNLM"/>
    </source>
</evidence>
<dbReference type="AlphaFoldDB" id="A0A1T0CKA4"/>
<dbReference type="STRING" id="90241.B0682_00170"/>
<dbReference type="PANTHER" id="PTHR36112">
    <property type="entry name" value="RIBOSOMAL RNA SMALL SUBUNIT METHYLTRANSFERASE J"/>
    <property type="match status" value="1"/>
</dbReference>
<organism evidence="1 2">
    <name type="scientific">Lwoffella lincolnii</name>
    <dbReference type="NCBI Taxonomy" id="90241"/>
    <lineage>
        <taxon>Bacteria</taxon>
        <taxon>Pseudomonadati</taxon>
        <taxon>Pseudomonadota</taxon>
        <taxon>Gammaproteobacteria</taxon>
        <taxon>Moraxellales</taxon>
        <taxon>Moraxellaceae</taxon>
        <taxon>Lwoffella</taxon>
    </lineage>
</organism>
<dbReference type="InterPro" id="IPR029063">
    <property type="entry name" value="SAM-dependent_MTases_sf"/>
</dbReference>
<name>A0A1T0CKA4_9GAMM</name>
<accession>A0A1T0CKA4</accession>
<dbReference type="RefSeq" id="WP_078306095.1">
    <property type="nucleotide sequence ID" value="NZ_MUYT01000001.1"/>
</dbReference>
<dbReference type="EMBL" id="MUYT01000001">
    <property type="protein sequence ID" value="OOS22689.1"/>
    <property type="molecule type" value="Genomic_DNA"/>
</dbReference>
<dbReference type="Pfam" id="PF04445">
    <property type="entry name" value="SAM_MT"/>
    <property type="match status" value="1"/>
</dbReference>
<evidence type="ECO:0000313" key="1">
    <source>
        <dbReference type="EMBL" id="OOS22689.1"/>
    </source>
</evidence>
<dbReference type="PANTHER" id="PTHR36112:SF1">
    <property type="entry name" value="RIBOSOMAL RNA SMALL SUBUNIT METHYLTRANSFERASE J"/>
    <property type="match status" value="1"/>
</dbReference>
<dbReference type="OrthoDB" id="3191794at2"/>
<dbReference type="Gene3D" id="3.40.50.150">
    <property type="entry name" value="Vaccinia Virus protein VP39"/>
    <property type="match status" value="1"/>
</dbReference>
<keyword evidence="2" id="KW-1185">Reference proteome</keyword>
<proteinExistence type="predicted"/>
<comment type="caution">
    <text evidence="1">The sequence shown here is derived from an EMBL/GenBank/DDBJ whole genome shotgun (WGS) entry which is preliminary data.</text>
</comment>
<protein>
    <recommendedName>
        <fullName evidence="3">rRNA (guanine-N(2)-)-methyltransferase</fullName>
    </recommendedName>
</protein>
<dbReference type="SUPFAM" id="SSF53335">
    <property type="entry name" value="S-adenosyl-L-methionine-dependent methyltransferases"/>
    <property type="match status" value="1"/>
</dbReference>
<dbReference type="GO" id="GO:0008990">
    <property type="term" value="F:rRNA (guanine-N2-)-methyltransferase activity"/>
    <property type="evidence" value="ECO:0007669"/>
    <property type="project" value="InterPro"/>
</dbReference>
<dbReference type="InterPro" id="IPR007536">
    <property type="entry name" value="16SrRNA_methylTrfase_J"/>
</dbReference>